<keyword evidence="2" id="KW-1185">Reference proteome</keyword>
<evidence type="ECO:0000313" key="2">
    <source>
        <dbReference type="Proteomes" id="UP000681341"/>
    </source>
</evidence>
<reference evidence="1 2" key="1">
    <citation type="submission" date="2021-03" db="EMBL/GenBank/DDBJ databases">
        <title>Glycomyces sp. nov., a novel actinomycete isolated from soil.</title>
        <authorList>
            <person name="Yang X."/>
            <person name="Xu X."/>
        </authorList>
    </citation>
    <scope>NUCLEOTIDE SEQUENCE [LARGE SCALE GENOMIC DNA]</scope>
    <source>
        <strain evidence="1 2">NEAU-S30</strain>
    </source>
</reference>
<dbReference type="EMBL" id="JAGFNP010000016">
    <property type="protein sequence ID" value="MBO3735586.1"/>
    <property type="molecule type" value="Genomic_DNA"/>
</dbReference>
<evidence type="ECO:0008006" key="3">
    <source>
        <dbReference type="Google" id="ProtNLM"/>
    </source>
</evidence>
<proteinExistence type="predicted"/>
<gene>
    <name evidence="1" type="ORF">J5V16_22410</name>
</gene>
<protein>
    <recommendedName>
        <fullName evidence="3">ESX-1 secretion-associated protein</fullName>
    </recommendedName>
</protein>
<evidence type="ECO:0000313" key="1">
    <source>
        <dbReference type="EMBL" id="MBO3735586.1"/>
    </source>
</evidence>
<comment type="caution">
    <text evidence="1">The sequence shown here is derived from an EMBL/GenBank/DDBJ whole genome shotgun (WGS) entry which is preliminary data.</text>
</comment>
<organism evidence="1 2">
    <name type="scientific">Glycomyces niveus</name>
    <dbReference type="NCBI Taxonomy" id="2820287"/>
    <lineage>
        <taxon>Bacteria</taxon>
        <taxon>Bacillati</taxon>
        <taxon>Actinomycetota</taxon>
        <taxon>Actinomycetes</taxon>
        <taxon>Glycomycetales</taxon>
        <taxon>Glycomycetaceae</taxon>
        <taxon>Glycomyces</taxon>
    </lineage>
</organism>
<name>A0ABS3UBG4_9ACTN</name>
<dbReference type="Proteomes" id="UP000681341">
    <property type="component" value="Unassembled WGS sequence"/>
</dbReference>
<sequence>MPAKEIEPEQLRAAATKLREAMSYADKASEYSTEADPDPWMWGLAGIPMSMLYFPLADGWRDLLSKASQGIDGVATRLEDSGASWEDVDTMMSEEFAKIATGIAGAVNEYSKDTQNDPMVQK</sequence>
<dbReference type="RefSeq" id="WP_208499255.1">
    <property type="nucleotide sequence ID" value="NZ_JAGFNP010000016.1"/>
</dbReference>
<accession>A0ABS3UBG4</accession>